<dbReference type="AlphaFoldDB" id="A0A2H0W6E9"/>
<evidence type="ECO:0000256" key="1">
    <source>
        <dbReference type="SAM" id="MobiDB-lite"/>
    </source>
</evidence>
<reference evidence="3" key="1">
    <citation type="submission" date="2017-09" db="EMBL/GenBank/DDBJ databases">
        <title>Depth-based differentiation of microbial function through sediment-hosted aquifers and enrichment of novel symbionts in the deep terrestrial subsurface.</title>
        <authorList>
            <person name="Probst A.J."/>
            <person name="Ladd B."/>
            <person name="Jarett J.K."/>
            <person name="Geller-Mcgrath D.E."/>
            <person name="Sieber C.M.K."/>
            <person name="Emerson J.B."/>
            <person name="Anantharaman K."/>
            <person name="Thomas B.C."/>
            <person name="Malmstrom R."/>
            <person name="Stieglmeier M."/>
            <person name="Klingl A."/>
            <person name="Woyke T."/>
            <person name="Ryan C.M."/>
            <person name="Banfield J.F."/>
        </authorList>
    </citation>
    <scope>NUCLEOTIDE SEQUENCE [LARGE SCALE GENOMIC DNA]</scope>
</reference>
<comment type="caution">
    <text evidence="2">The sequence shown here is derived from an EMBL/GenBank/DDBJ whole genome shotgun (WGS) entry which is preliminary data.</text>
</comment>
<evidence type="ECO:0000313" key="3">
    <source>
        <dbReference type="Proteomes" id="UP000231382"/>
    </source>
</evidence>
<dbReference type="Proteomes" id="UP000231382">
    <property type="component" value="Unassembled WGS sequence"/>
</dbReference>
<protein>
    <submittedName>
        <fullName evidence="2">Uncharacterized protein</fullName>
    </submittedName>
</protein>
<evidence type="ECO:0000313" key="2">
    <source>
        <dbReference type="EMBL" id="PIS07650.1"/>
    </source>
</evidence>
<feature type="region of interest" description="Disordered" evidence="1">
    <location>
        <begin position="421"/>
        <end position="464"/>
    </location>
</feature>
<gene>
    <name evidence="2" type="ORF">COT78_03050</name>
</gene>
<feature type="compositionally biased region" description="Low complexity" evidence="1">
    <location>
        <begin position="424"/>
        <end position="436"/>
    </location>
</feature>
<sequence length="464" mass="51547">MAETQKPGPEIIEEPVQGENIDAALNAGGDINKFILRYNEKHPGGELSAADSENEKYKQLVFLQQHVKQTGKEVKSFLISEIKADGITLDSQAFQGEDGDVIEDFLIAEAVKDLEAAPIRLQEIHDNLANYYKTKEQIGVIEGEIKTKTKDLESYQGEVDAVSKISGFKRGIGRMFASPEEKATMRQARTNGIKSGFLNGRMNTEAIDSATIGREKSIANKEEAREMLAEEAKQMRIDLLRDLGTDTGIIARAMEIATKRMRDSIANADNLTLSQAEQEFDQFESLEEAGENSEINYLPQGSEREQMREQLDNAVKEKLVVEMREAVEQFPLGNKQLDRMEKLLVKYTSRERVGNERDPDSARDFVLNNLKLIYDKMAADPKGNNSIKKLLVERACWKMDPPVEIKNLVVDAKDSSRLESYDQKQMAAAAKSKATPPVAPGSAPKPVSLGSSDPNPNDGGEHTL</sequence>
<accession>A0A2H0W6E9</accession>
<proteinExistence type="predicted"/>
<dbReference type="EMBL" id="PEZW01000018">
    <property type="protein sequence ID" value="PIS07650.1"/>
    <property type="molecule type" value="Genomic_DNA"/>
</dbReference>
<feature type="region of interest" description="Disordered" evidence="1">
    <location>
        <begin position="285"/>
        <end position="305"/>
    </location>
</feature>
<name>A0A2H0W6E9_9BACT</name>
<organism evidence="2 3">
    <name type="scientific">Candidatus Berkelbacteria bacterium CG10_big_fil_rev_8_21_14_0_10_43_13</name>
    <dbReference type="NCBI Taxonomy" id="1974514"/>
    <lineage>
        <taxon>Bacteria</taxon>
        <taxon>Candidatus Berkelbacteria</taxon>
    </lineage>
</organism>